<dbReference type="Proteomes" id="UP000000577">
    <property type="component" value="Chromosome"/>
</dbReference>
<keyword evidence="3" id="KW-0678">Repressor</keyword>
<keyword evidence="4" id="KW-1005">Bacterial flagellum biogenesis</keyword>
<dbReference type="InterPro" id="IPR035890">
    <property type="entry name" value="Anti-sigma-28_factor_FlgM_sf"/>
</dbReference>
<comment type="similarity">
    <text evidence="1">Belongs to the FlgM family.</text>
</comment>
<organism evidence="11 12">
    <name type="scientific">Geobacter sulfurreducens (strain ATCC 51573 / DSM 12127 / PCA)</name>
    <dbReference type="NCBI Taxonomy" id="243231"/>
    <lineage>
        <taxon>Bacteria</taxon>
        <taxon>Pseudomonadati</taxon>
        <taxon>Thermodesulfobacteriota</taxon>
        <taxon>Desulfuromonadia</taxon>
        <taxon>Geobacterales</taxon>
        <taxon>Geobacteraceae</taxon>
        <taxon>Geobacter</taxon>
    </lineage>
</organism>
<reference evidence="11 12" key="2">
    <citation type="journal article" date="2012" name="BMC Genomics">
        <title>Comparative genomic analysis of Geobacter sulfurreducens KN400, a strain with enhanced capacity for extracellular electron transfer and electricity production.</title>
        <authorList>
            <person name="Butler J.E."/>
            <person name="Young N.D."/>
            <person name="Aklujkar M."/>
            <person name="Lovley D.R."/>
        </authorList>
    </citation>
    <scope>NUCLEOTIDE SEQUENCE [LARGE SCALE GENOMIC DNA]</scope>
    <source>
        <strain evidence="12">ATCC 51573 / DSM 12127 / PCA</strain>
    </source>
</reference>
<feature type="region of interest" description="Disordered" evidence="9">
    <location>
        <begin position="1"/>
        <end position="42"/>
    </location>
</feature>
<feature type="compositionally biased region" description="Polar residues" evidence="9">
    <location>
        <begin position="7"/>
        <end position="23"/>
    </location>
</feature>
<keyword evidence="6" id="KW-0804">Transcription</keyword>
<dbReference type="EMBL" id="AE017180">
    <property type="protein sequence ID" value="AAR35561.1"/>
    <property type="molecule type" value="Genomic_DNA"/>
</dbReference>
<evidence type="ECO:0000256" key="7">
    <source>
        <dbReference type="ARBA" id="ARBA00024739"/>
    </source>
</evidence>
<dbReference type="GO" id="GO:0044781">
    <property type="term" value="P:bacterial-type flagellum organization"/>
    <property type="evidence" value="ECO:0007669"/>
    <property type="project" value="UniProtKB-KW"/>
</dbReference>
<evidence type="ECO:0000256" key="1">
    <source>
        <dbReference type="ARBA" id="ARBA00005322"/>
    </source>
</evidence>
<protein>
    <recommendedName>
        <fullName evidence="2">Negative regulator of flagellin synthesis</fullName>
    </recommendedName>
    <alternativeName>
        <fullName evidence="8">Anti-sigma-28 factor</fullName>
    </alternativeName>
</protein>
<dbReference type="Pfam" id="PF04316">
    <property type="entry name" value="FlgM"/>
    <property type="match status" value="1"/>
</dbReference>
<sequence length="102" mass="10815">MKIDTNPPVTTVNQVKGETSQAASGADARKTGAAGGQATDTVDLSRNAERLVKANATLRTMPDVRVEKVEELKKQIAAGEYNVSARDVAEKMLISMRNGVTA</sequence>
<evidence type="ECO:0000256" key="5">
    <source>
        <dbReference type="ARBA" id="ARBA00023015"/>
    </source>
</evidence>
<evidence type="ECO:0000256" key="4">
    <source>
        <dbReference type="ARBA" id="ARBA00022795"/>
    </source>
</evidence>
<dbReference type="eggNOG" id="COG2747">
    <property type="taxonomic scope" value="Bacteria"/>
</dbReference>
<dbReference type="STRING" id="243231.GSU2185"/>
<evidence type="ECO:0000313" key="11">
    <source>
        <dbReference type="EMBL" id="AAR35561.1"/>
    </source>
</evidence>
<keyword evidence="12" id="KW-1185">Reference proteome</keyword>
<dbReference type="PATRIC" id="fig|243231.5.peg.2216"/>
<evidence type="ECO:0000256" key="9">
    <source>
        <dbReference type="SAM" id="MobiDB-lite"/>
    </source>
</evidence>
<evidence type="ECO:0000256" key="2">
    <source>
        <dbReference type="ARBA" id="ARBA00017823"/>
    </source>
</evidence>
<dbReference type="EnsemblBacteria" id="AAR35561">
    <property type="protein sequence ID" value="AAR35561"/>
    <property type="gene ID" value="GSU2185"/>
</dbReference>
<dbReference type="InterPro" id="IPR031316">
    <property type="entry name" value="FlgM_C"/>
</dbReference>
<proteinExistence type="inferred from homology"/>
<dbReference type="AlphaFoldDB" id="Q74B56"/>
<dbReference type="OrthoDB" id="5398708at2"/>
<evidence type="ECO:0000256" key="8">
    <source>
        <dbReference type="ARBA" id="ARBA00030117"/>
    </source>
</evidence>
<gene>
    <name evidence="11" type="ordered locus">GSU2185</name>
</gene>
<evidence type="ECO:0000259" key="10">
    <source>
        <dbReference type="Pfam" id="PF04316"/>
    </source>
</evidence>
<dbReference type="NCBIfam" id="TIGR03824">
    <property type="entry name" value="FlgM_jcvi"/>
    <property type="match status" value="1"/>
</dbReference>
<evidence type="ECO:0000256" key="6">
    <source>
        <dbReference type="ARBA" id="ARBA00023163"/>
    </source>
</evidence>
<dbReference type="InterPro" id="IPR007412">
    <property type="entry name" value="FlgM"/>
</dbReference>
<dbReference type="KEGG" id="gsu:GSU2185"/>
<evidence type="ECO:0000256" key="3">
    <source>
        <dbReference type="ARBA" id="ARBA00022491"/>
    </source>
</evidence>
<feature type="domain" description="Anti-sigma-28 factor FlgM C-terminal" evidence="10">
    <location>
        <begin position="40"/>
        <end position="93"/>
    </location>
</feature>
<dbReference type="InParanoid" id="Q74B56"/>
<evidence type="ECO:0000313" key="12">
    <source>
        <dbReference type="Proteomes" id="UP000000577"/>
    </source>
</evidence>
<dbReference type="RefSeq" id="WP_010942825.1">
    <property type="nucleotide sequence ID" value="NC_002939.5"/>
</dbReference>
<comment type="function">
    <text evidence="7">Responsible for the coupling of flagellin expression to flagellar assembly by preventing expression of the flagellin genes when a component of the middle class of proteins is defective. It negatively regulates flagellar genes by inhibiting the activity of FliA by directly binding to FliA.</text>
</comment>
<name>Q74B56_GEOSL</name>
<dbReference type="GO" id="GO:0045892">
    <property type="term" value="P:negative regulation of DNA-templated transcription"/>
    <property type="evidence" value="ECO:0007669"/>
    <property type="project" value="InterPro"/>
</dbReference>
<keyword evidence="5" id="KW-0805">Transcription regulation</keyword>
<accession>Q74B56</accession>
<reference evidence="11 12" key="1">
    <citation type="journal article" date="2003" name="Science">
        <title>Genome of Geobacter sulfurreducens: metal reduction in subsurface environments.</title>
        <authorList>
            <person name="Methe B.A."/>
            <person name="Nelson K.E."/>
            <person name="Eisen J.A."/>
            <person name="Paulsen I.T."/>
            <person name="Nelson W."/>
            <person name="Heidelberg J.F."/>
            <person name="Wu D."/>
            <person name="Wu M."/>
            <person name="Ward N."/>
            <person name="Beanan M.J."/>
            <person name="Dodson R.J."/>
            <person name="Madupu R."/>
            <person name="Brinkac L.M."/>
            <person name="Daugherty S.C."/>
            <person name="DeBoy R.T."/>
            <person name="Durkin A.S."/>
            <person name="Gwinn M."/>
            <person name="Kolonay J.F."/>
            <person name="Sullivan S.A."/>
            <person name="Haft D.H."/>
            <person name="Selengut J."/>
            <person name="Davidsen T.M."/>
            <person name="Zafar N."/>
            <person name="White O."/>
            <person name="Tran B."/>
            <person name="Romero C."/>
            <person name="Forberger H.A."/>
            <person name="Weidman J."/>
            <person name="Khouri H."/>
            <person name="Feldblyum T.V."/>
            <person name="Utterback T.R."/>
            <person name="Van Aken S.E."/>
            <person name="Lovley D.R."/>
            <person name="Fraser C.M."/>
        </authorList>
    </citation>
    <scope>NUCLEOTIDE SEQUENCE [LARGE SCALE GENOMIC DNA]</scope>
    <source>
        <strain evidence="12">ATCC 51573 / DSM 12127 / PCA</strain>
    </source>
</reference>
<dbReference type="HOGENOM" id="CLU_169011_3_1_7"/>
<dbReference type="SUPFAM" id="SSF101498">
    <property type="entry name" value="Anti-sigma factor FlgM"/>
    <property type="match status" value="1"/>
</dbReference>